<evidence type="ECO:0000256" key="1">
    <source>
        <dbReference type="SAM" id="MobiDB-lite"/>
    </source>
</evidence>
<protein>
    <submittedName>
        <fullName evidence="2">G4898 protein</fullName>
    </submittedName>
</protein>
<dbReference type="Proteomes" id="UP001497392">
    <property type="component" value="Unassembled WGS sequence"/>
</dbReference>
<sequence length="275" mass="29457">MAHPSQFVKEEEAPPGAFRYSYKKVATGAAGNAAQALPVPGAAVPAPAPADDGAPAMPAAVAHAPGEPAAPAEPPGFKGFSKATQTACRDMYNLVGITPYDGQVVADGAHRYTRPPGTAPIAPFNSRMHRLRGSVDFVVVPLGLTFADAVKNLRIGIEYKPNPALEWGAPQDRWTGKHLRSHHQQVKAQIMAALNENAVPVAWMAMDGLFHDVFIVRGMMLLIYTDLNATDAYTLLAQWLSEDGDIKQRSGAPTPQEFENLDTAAHEAVRHHATD</sequence>
<evidence type="ECO:0000313" key="2">
    <source>
        <dbReference type="EMBL" id="CAL5222523.1"/>
    </source>
</evidence>
<dbReference type="EMBL" id="CAXHTA020000007">
    <property type="protein sequence ID" value="CAL5222523.1"/>
    <property type="molecule type" value="Genomic_DNA"/>
</dbReference>
<feature type="compositionally biased region" description="Basic and acidic residues" evidence="1">
    <location>
        <begin position="264"/>
        <end position="275"/>
    </location>
</feature>
<gene>
    <name evidence="2" type="primary">g4898</name>
    <name evidence="2" type="ORF">VP750_LOCUS4182</name>
</gene>
<accession>A0ABP1FWF8</accession>
<keyword evidence="3" id="KW-1185">Reference proteome</keyword>
<comment type="caution">
    <text evidence="2">The sequence shown here is derived from an EMBL/GenBank/DDBJ whole genome shotgun (WGS) entry which is preliminary data.</text>
</comment>
<proteinExistence type="predicted"/>
<organism evidence="2 3">
    <name type="scientific">Coccomyxa viridis</name>
    <dbReference type="NCBI Taxonomy" id="1274662"/>
    <lineage>
        <taxon>Eukaryota</taxon>
        <taxon>Viridiplantae</taxon>
        <taxon>Chlorophyta</taxon>
        <taxon>core chlorophytes</taxon>
        <taxon>Trebouxiophyceae</taxon>
        <taxon>Trebouxiophyceae incertae sedis</taxon>
        <taxon>Coccomyxaceae</taxon>
        <taxon>Coccomyxa</taxon>
    </lineage>
</organism>
<feature type="region of interest" description="Disordered" evidence="1">
    <location>
        <begin position="246"/>
        <end position="275"/>
    </location>
</feature>
<feature type="region of interest" description="Disordered" evidence="1">
    <location>
        <begin position="44"/>
        <end position="78"/>
    </location>
</feature>
<name>A0ABP1FWF8_9CHLO</name>
<feature type="compositionally biased region" description="Low complexity" evidence="1">
    <location>
        <begin position="44"/>
        <end position="70"/>
    </location>
</feature>
<evidence type="ECO:0000313" key="3">
    <source>
        <dbReference type="Proteomes" id="UP001497392"/>
    </source>
</evidence>
<reference evidence="2 3" key="1">
    <citation type="submission" date="2024-06" db="EMBL/GenBank/DDBJ databases">
        <authorList>
            <person name="Kraege A."/>
            <person name="Thomma B."/>
        </authorList>
    </citation>
    <scope>NUCLEOTIDE SEQUENCE [LARGE SCALE GENOMIC DNA]</scope>
</reference>